<name>A0A4Y2N023_ARAVE</name>
<evidence type="ECO:0000313" key="2">
    <source>
        <dbReference type="Proteomes" id="UP000499080"/>
    </source>
</evidence>
<protein>
    <submittedName>
        <fullName evidence="1">Uncharacterized protein</fullName>
    </submittedName>
</protein>
<dbReference type="Proteomes" id="UP000499080">
    <property type="component" value="Unassembled WGS sequence"/>
</dbReference>
<dbReference type="EMBL" id="BGPR01008284">
    <property type="protein sequence ID" value="GBN32748.1"/>
    <property type="molecule type" value="Genomic_DNA"/>
</dbReference>
<sequence length="81" mass="8735">MVGRVQRMLECRGPLGGRTLLARDWPGTSLSDARLDLGRFDCAFFVSSPRGLPQGEAIAGLGGKLLQAKEDLHPVIDFSPL</sequence>
<accession>A0A4Y2N023</accession>
<keyword evidence="2" id="KW-1185">Reference proteome</keyword>
<gene>
    <name evidence="1" type="ORF">AVEN_145000_1</name>
</gene>
<organism evidence="1 2">
    <name type="scientific">Araneus ventricosus</name>
    <name type="common">Orbweaver spider</name>
    <name type="synonym">Epeira ventricosa</name>
    <dbReference type="NCBI Taxonomy" id="182803"/>
    <lineage>
        <taxon>Eukaryota</taxon>
        <taxon>Metazoa</taxon>
        <taxon>Ecdysozoa</taxon>
        <taxon>Arthropoda</taxon>
        <taxon>Chelicerata</taxon>
        <taxon>Arachnida</taxon>
        <taxon>Araneae</taxon>
        <taxon>Araneomorphae</taxon>
        <taxon>Entelegynae</taxon>
        <taxon>Araneoidea</taxon>
        <taxon>Araneidae</taxon>
        <taxon>Araneus</taxon>
    </lineage>
</organism>
<reference evidence="1 2" key="1">
    <citation type="journal article" date="2019" name="Sci. Rep.">
        <title>Orb-weaving spider Araneus ventricosus genome elucidates the spidroin gene catalogue.</title>
        <authorList>
            <person name="Kono N."/>
            <person name="Nakamura H."/>
            <person name="Ohtoshi R."/>
            <person name="Moran D.A.P."/>
            <person name="Shinohara A."/>
            <person name="Yoshida Y."/>
            <person name="Fujiwara M."/>
            <person name="Mori M."/>
            <person name="Tomita M."/>
            <person name="Arakawa K."/>
        </authorList>
    </citation>
    <scope>NUCLEOTIDE SEQUENCE [LARGE SCALE GENOMIC DNA]</scope>
</reference>
<dbReference type="AlphaFoldDB" id="A0A4Y2N023"/>
<comment type="caution">
    <text evidence="1">The sequence shown here is derived from an EMBL/GenBank/DDBJ whole genome shotgun (WGS) entry which is preliminary data.</text>
</comment>
<evidence type="ECO:0000313" key="1">
    <source>
        <dbReference type="EMBL" id="GBN32748.1"/>
    </source>
</evidence>
<dbReference type="OrthoDB" id="10458891at2759"/>
<proteinExistence type="predicted"/>